<reference evidence="1" key="1">
    <citation type="submission" date="2020-03" db="EMBL/GenBank/DDBJ databases">
        <title>A high-quality chromosome-level genome assembly of a woody plant with both climbing and erect habits, Rhamnella rubrinervis.</title>
        <authorList>
            <person name="Lu Z."/>
            <person name="Yang Y."/>
            <person name="Zhu X."/>
            <person name="Sun Y."/>
        </authorList>
    </citation>
    <scope>NUCLEOTIDE SEQUENCE</scope>
    <source>
        <strain evidence="1">BYM</strain>
        <tissue evidence="1">Leaf</tissue>
    </source>
</reference>
<gene>
    <name evidence="1" type="ORF">FNV43_RR05541</name>
</gene>
<sequence length="52" mass="5980">MEQPDIVVQLIDTYFVDVEIILSELTSYSDFPNVDFSKLALLANKVKEKSSW</sequence>
<dbReference type="OrthoDB" id="1182517at2759"/>
<accession>A0A8K0MRB5</accession>
<dbReference type="Gene3D" id="1.20.120.160">
    <property type="entry name" value="HPT domain"/>
    <property type="match status" value="1"/>
</dbReference>
<keyword evidence="2" id="KW-1185">Reference proteome</keyword>
<name>A0A8K0MRB5_9ROSA</name>
<dbReference type="AlphaFoldDB" id="A0A8K0MRB5"/>
<dbReference type="InterPro" id="IPR036641">
    <property type="entry name" value="HPT_dom_sf"/>
</dbReference>
<dbReference type="GO" id="GO:0000160">
    <property type="term" value="P:phosphorelay signal transduction system"/>
    <property type="evidence" value="ECO:0007669"/>
    <property type="project" value="InterPro"/>
</dbReference>
<proteinExistence type="predicted"/>
<evidence type="ECO:0000313" key="2">
    <source>
        <dbReference type="Proteomes" id="UP000796880"/>
    </source>
</evidence>
<dbReference type="Proteomes" id="UP000796880">
    <property type="component" value="Unassembled WGS sequence"/>
</dbReference>
<dbReference type="EMBL" id="VOIH02000002">
    <property type="protein sequence ID" value="KAF3455093.1"/>
    <property type="molecule type" value="Genomic_DNA"/>
</dbReference>
<evidence type="ECO:0000313" key="1">
    <source>
        <dbReference type="EMBL" id="KAF3455093.1"/>
    </source>
</evidence>
<protein>
    <submittedName>
        <fullName evidence="1">Uncharacterized protein</fullName>
    </submittedName>
</protein>
<organism evidence="1 2">
    <name type="scientific">Rhamnella rubrinervis</name>
    <dbReference type="NCBI Taxonomy" id="2594499"/>
    <lineage>
        <taxon>Eukaryota</taxon>
        <taxon>Viridiplantae</taxon>
        <taxon>Streptophyta</taxon>
        <taxon>Embryophyta</taxon>
        <taxon>Tracheophyta</taxon>
        <taxon>Spermatophyta</taxon>
        <taxon>Magnoliopsida</taxon>
        <taxon>eudicotyledons</taxon>
        <taxon>Gunneridae</taxon>
        <taxon>Pentapetalae</taxon>
        <taxon>rosids</taxon>
        <taxon>fabids</taxon>
        <taxon>Rosales</taxon>
        <taxon>Rhamnaceae</taxon>
        <taxon>rhamnoid group</taxon>
        <taxon>Rhamneae</taxon>
        <taxon>Rhamnella</taxon>
    </lineage>
</organism>
<comment type="caution">
    <text evidence="1">The sequence shown here is derived from an EMBL/GenBank/DDBJ whole genome shotgun (WGS) entry which is preliminary data.</text>
</comment>